<name>A0ABQ5TV05_9GAMM</name>
<comment type="caution">
    <text evidence="1">The sequence shown here is derived from an EMBL/GenBank/DDBJ whole genome shotgun (WGS) entry which is preliminary data.</text>
</comment>
<keyword evidence="1" id="KW-0808">Transferase</keyword>
<reference evidence="1" key="1">
    <citation type="journal article" date="2014" name="Int. J. Syst. Evol. Microbiol.">
        <title>Complete genome of a new Firmicutes species belonging to the dominant human colonic microbiota ('Ruminococcus bicirculans') reveals two chromosomes and a selective capacity to utilize plant glucans.</title>
        <authorList>
            <consortium name="NISC Comparative Sequencing Program"/>
            <person name="Wegmann U."/>
            <person name="Louis P."/>
            <person name="Goesmann A."/>
            <person name="Henrissat B."/>
            <person name="Duncan S.H."/>
            <person name="Flint H.J."/>
        </authorList>
    </citation>
    <scope>NUCLEOTIDE SEQUENCE</scope>
    <source>
        <strain evidence="1">NBRC 102424</strain>
    </source>
</reference>
<organism evidence="1 2">
    <name type="scientific">Methylophaga thalassica</name>
    <dbReference type="NCBI Taxonomy" id="40223"/>
    <lineage>
        <taxon>Bacteria</taxon>
        <taxon>Pseudomonadati</taxon>
        <taxon>Pseudomonadota</taxon>
        <taxon>Gammaproteobacteria</taxon>
        <taxon>Thiotrichales</taxon>
        <taxon>Piscirickettsiaceae</taxon>
        <taxon>Methylophaga</taxon>
    </lineage>
</organism>
<evidence type="ECO:0000313" key="2">
    <source>
        <dbReference type="Proteomes" id="UP001161423"/>
    </source>
</evidence>
<dbReference type="EMBL" id="BSND01000004">
    <property type="protein sequence ID" value="GLP99367.1"/>
    <property type="molecule type" value="Genomic_DNA"/>
</dbReference>
<evidence type="ECO:0000313" key="1">
    <source>
        <dbReference type="EMBL" id="GLP99367.1"/>
    </source>
</evidence>
<dbReference type="InterPro" id="IPR029063">
    <property type="entry name" value="SAM-dependent_MTases_sf"/>
</dbReference>
<dbReference type="Proteomes" id="UP001161423">
    <property type="component" value="Unassembled WGS sequence"/>
</dbReference>
<gene>
    <name evidence="1" type="ORF">GCM10007891_12210</name>
</gene>
<reference evidence="1" key="2">
    <citation type="submission" date="2023-01" db="EMBL/GenBank/DDBJ databases">
        <title>Draft genome sequence of Methylophaga thalassica strain NBRC 102424.</title>
        <authorList>
            <person name="Sun Q."/>
            <person name="Mori K."/>
        </authorList>
    </citation>
    <scope>NUCLEOTIDE SEQUENCE</scope>
    <source>
        <strain evidence="1">NBRC 102424</strain>
    </source>
</reference>
<dbReference type="SUPFAM" id="SSF53335">
    <property type="entry name" value="S-adenosyl-L-methionine-dependent methyltransferases"/>
    <property type="match status" value="1"/>
</dbReference>
<sequence>MKLEKVVPWGRNLLEYQRMFLLSDDDFQQSILGCGDGPASFNVEARQKGANVTSVDPIYQFNAEQIRQRIEQLGPDVIAQVREHQHQFIWQDFSDADDLYQQRMRAMQLFLADYALPTSASFYINAQLPQLPFEDKQFDLALCSHFLFLYSEHYDLEFHLHAMLELCRVARQVRVYPLIGLDNTPSPHLGLISKALTQRGYNLQQQPVDYQFQKGASHMLVVDTHSCPINTDKKREKHANFNDFDISR</sequence>
<proteinExistence type="predicted"/>
<protein>
    <submittedName>
        <fullName evidence="1">SAM-dependent methyltransferase</fullName>
    </submittedName>
</protein>
<dbReference type="GO" id="GO:0008168">
    <property type="term" value="F:methyltransferase activity"/>
    <property type="evidence" value="ECO:0007669"/>
    <property type="project" value="UniProtKB-KW"/>
</dbReference>
<keyword evidence="1" id="KW-0489">Methyltransferase</keyword>
<accession>A0ABQ5TV05</accession>
<keyword evidence="2" id="KW-1185">Reference proteome</keyword>
<dbReference type="GO" id="GO:0032259">
    <property type="term" value="P:methylation"/>
    <property type="evidence" value="ECO:0007669"/>
    <property type="project" value="UniProtKB-KW"/>
</dbReference>
<dbReference type="RefSeq" id="WP_284722774.1">
    <property type="nucleotide sequence ID" value="NZ_BSND01000004.1"/>
</dbReference>
<dbReference type="Gene3D" id="3.40.50.150">
    <property type="entry name" value="Vaccinia Virus protein VP39"/>
    <property type="match status" value="1"/>
</dbReference>